<dbReference type="Pfam" id="PF00221">
    <property type="entry name" value="Lyase_aromatic"/>
    <property type="match status" value="1"/>
</dbReference>
<sequence length="95" mass="10334">MGCNCSNTQVGYVMDLLSVILAEMGWDVAELFGETPRVSALLDKLRGMTMQVSADSIPTKGGQEDHVEFSYSAARKADLGIELLAELMSVYKLTD</sequence>
<evidence type="ECO:0000313" key="1">
    <source>
        <dbReference type="EMBL" id="MPN09838.1"/>
    </source>
</evidence>
<dbReference type="GO" id="GO:0003824">
    <property type="term" value="F:catalytic activity"/>
    <property type="evidence" value="ECO:0007669"/>
    <property type="project" value="InterPro"/>
</dbReference>
<dbReference type="Gene3D" id="1.20.200.10">
    <property type="entry name" value="Fumarase/aspartase (Central domain)"/>
    <property type="match status" value="1"/>
</dbReference>
<name>A0A645F643_9ZZZZ</name>
<comment type="caution">
    <text evidence="1">The sequence shown here is derived from an EMBL/GenBank/DDBJ whole genome shotgun (WGS) entry which is preliminary data.</text>
</comment>
<proteinExistence type="predicted"/>
<gene>
    <name evidence="1" type="ORF">SDC9_157130</name>
</gene>
<dbReference type="AlphaFoldDB" id="A0A645F643"/>
<dbReference type="InterPro" id="IPR008948">
    <property type="entry name" value="L-Aspartase-like"/>
</dbReference>
<organism evidence="1">
    <name type="scientific">bioreactor metagenome</name>
    <dbReference type="NCBI Taxonomy" id="1076179"/>
    <lineage>
        <taxon>unclassified sequences</taxon>
        <taxon>metagenomes</taxon>
        <taxon>ecological metagenomes</taxon>
    </lineage>
</organism>
<protein>
    <submittedName>
        <fullName evidence="1">Uncharacterized protein</fullName>
    </submittedName>
</protein>
<dbReference type="SUPFAM" id="SSF48557">
    <property type="entry name" value="L-aspartase-like"/>
    <property type="match status" value="1"/>
</dbReference>
<dbReference type="InterPro" id="IPR001106">
    <property type="entry name" value="Aromatic_Lyase"/>
</dbReference>
<reference evidence="1" key="1">
    <citation type="submission" date="2019-08" db="EMBL/GenBank/DDBJ databases">
        <authorList>
            <person name="Kucharzyk K."/>
            <person name="Murdoch R.W."/>
            <person name="Higgins S."/>
            <person name="Loffler F."/>
        </authorList>
    </citation>
    <scope>NUCLEOTIDE SEQUENCE</scope>
</reference>
<accession>A0A645F643</accession>
<dbReference type="EMBL" id="VSSQ01055961">
    <property type="protein sequence ID" value="MPN09838.1"/>
    <property type="molecule type" value="Genomic_DNA"/>
</dbReference>